<keyword evidence="6" id="KW-1015">Disulfide bond</keyword>
<sequence length="230" mass="24090">VSAHGYVSSIIVDGTTYSGYPASSAPYENPAVDRIAWAETATDNGFVAPDAYATSDIICHRGSSNAALTATVPAGGSISMLWSTWPESHKGPVINYLASCGDDCSTVDKTTLEFFKFTESGLVSGTGSTGTWASDELIANNFTQTFTIPESLKPGNYVLRHEIIALHSAEQSDGAQNYPQCINIEVTGSGSDLPTGTLGEALYTESDAGILVNIYNGLSTYEIPGPALAT</sequence>
<dbReference type="PANTHER" id="PTHR33353:SF34">
    <property type="entry name" value="ENDO-BETA-1,4-GLUCANASE D"/>
    <property type="match status" value="1"/>
</dbReference>
<keyword evidence="14" id="KW-1185">Reference proteome</keyword>
<name>A0A9P8UG83_9PEZI</name>
<evidence type="ECO:0000256" key="8">
    <source>
        <dbReference type="ARBA" id="ARBA00023326"/>
    </source>
</evidence>
<evidence type="ECO:0000256" key="11">
    <source>
        <dbReference type="ARBA" id="ARBA00047174"/>
    </source>
</evidence>
<dbReference type="OrthoDB" id="4849160at2759"/>
<keyword evidence="8" id="KW-0624">Polysaccharide degradation</keyword>
<comment type="caution">
    <text evidence="13">The sequence shown here is derived from an EMBL/GenBank/DDBJ whole genome shotgun (WGS) entry which is preliminary data.</text>
</comment>
<dbReference type="GeneID" id="70125862"/>
<keyword evidence="4" id="KW-0732">Signal</keyword>
<dbReference type="GO" id="GO:0005576">
    <property type="term" value="C:extracellular region"/>
    <property type="evidence" value="ECO:0007669"/>
    <property type="project" value="UniProtKB-SubCell"/>
</dbReference>
<evidence type="ECO:0000256" key="9">
    <source>
        <dbReference type="ARBA" id="ARBA00044502"/>
    </source>
</evidence>
<comment type="subcellular location">
    <subcellularLocation>
        <location evidence="2">Secreted</location>
    </subcellularLocation>
</comment>
<dbReference type="GO" id="GO:0030245">
    <property type="term" value="P:cellulose catabolic process"/>
    <property type="evidence" value="ECO:0007669"/>
    <property type="project" value="UniProtKB-KW"/>
</dbReference>
<reference evidence="13" key="1">
    <citation type="journal article" date="2021" name="Nat. Commun.">
        <title>Genetic determinants of endophytism in the Arabidopsis root mycobiome.</title>
        <authorList>
            <person name="Mesny F."/>
            <person name="Miyauchi S."/>
            <person name="Thiergart T."/>
            <person name="Pickel B."/>
            <person name="Atanasova L."/>
            <person name="Karlsson M."/>
            <person name="Huettel B."/>
            <person name="Barry K.W."/>
            <person name="Haridas S."/>
            <person name="Chen C."/>
            <person name="Bauer D."/>
            <person name="Andreopoulos W."/>
            <person name="Pangilinan J."/>
            <person name="LaButti K."/>
            <person name="Riley R."/>
            <person name="Lipzen A."/>
            <person name="Clum A."/>
            <person name="Drula E."/>
            <person name="Henrissat B."/>
            <person name="Kohler A."/>
            <person name="Grigoriev I.V."/>
            <person name="Martin F.M."/>
            <person name="Hacquard S."/>
        </authorList>
    </citation>
    <scope>NUCLEOTIDE SEQUENCE</scope>
    <source>
        <strain evidence="13">MPI-SDFR-AT-0073</strain>
    </source>
</reference>
<comment type="catalytic activity">
    <reaction evidence="10">
        <text>[(1-&gt;4)-beta-D-glucosyl]n+m + reduced acceptor + O2 = 4-dehydro-beta-D-glucosyl-[(1-&gt;4)-beta-D-glucosyl]n-1 + [(1-&gt;4)-beta-D-glucosyl]m + acceptor + H2O.</text>
        <dbReference type="EC" id="1.14.99.56"/>
    </reaction>
</comment>
<evidence type="ECO:0000313" key="13">
    <source>
        <dbReference type="EMBL" id="KAH6651553.1"/>
    </source>
</evidence>
<keyword evidence="7" id="KW-0119">Carbohydrate metabolism</keyword>
<dbReference type="InterPro" id="IPR005103">
    <property type="entry name" value="AA9_LPMO"/>
</dbReference>
<dbReference type="InterPro" id="IPR049892">
    <property type="entry name" value="AA9"/>
</dbReference>
<evidence type="ECO:0000256" key="4">
    <source>
        <dbReference type="ARBA" id="ARBA00022729"/>
    </source>
</evidence>
<organism evidence="13 14">
    <name type="scientific">Truncatella angustata</name>
    <dbReference type="NCBI Taxonomy" id="152316"/>
    <lineage>
        <taxon>Eukaryota</taxon>
        <taxon>Fungi</taxon>
        <taxon>Dikarya</taxon>
        <taxon>Ascomycota</taxon>
        <taxon>Pezizomycotina</taxon>
        <taxon>Sordariomycetes</taxon>
        <taxon>Xylariomycetidae</taxon>
        <taxon>Amphisphaeriales</taxon>
        <taxon>Sporocadaceae</taxon>
        <taxon>Truncatella</taxon>
    </lineage>
</organism>
<dbReference type="PANTHER" id="PTHR33353">
    <property type="entry name" value="PUTATIVE (AFU_ORTHOLOGUE AFUA_1G12560)-RELATED"/>
    <property type="match status" value="1"/>
</dbReference>
<accession>A0A9P8UG83</accession>
<evidence type="ECO:0000259" key="12">
    <source>
        <dbReference type="Pfam" id="PF03443"/>
    </source>
</evidence>
<dbReference type="EMBL" id="JAGPXC010000006">
    <property type="protein sequence ID" value="KAH6651553.1"/>
    <property type="molecule type" value="Genomic_DNA"/>
</dbReference>
<proteinExistence type="inferred from homology"/>
<evidence type="ECO:0000256" key="5">
    <source>
        <dbReference type="ARBA" id="ARBA00023001"/>
    </source>
</evidence>
<dbReference type="CDD" id="cd21175">
    <property type="entry name" value="LPMO_AA9"/>
    <property type="match status" value="1"/>
</dbReference>
<dbReference type="EC" id="1.14.99.56" evidence="11"/>
<feature type="non-terminal residue" evidence="13">
    <location>
        <position position="230"/>
    </location>
</feature>
<dbReference type="RefSeq" id="XP_045955831.1">
    <property type="nucleotide sequence ID" value="XM_046096970.1"/>
</dbReference>
<comment type="cofactor">
    <cofactor evidence="1">
        <name>Cu(2+)</name>
        <dbReference type="ChEBI" id="CHEBI:29036"/>
    </cofactor>
</comment>
<evidence type="ECO:0000256" key="7">
    <source>
        <dbReference type="ARBA" id="ARBA00023277"/>
    </source>
</evidence>
<keyword evidence="5" id="KW-0136">Cellulose degradation</keyword>
<gene>
    <name evidence="13" type="ORF">BKA67DRAFT_490429</name>
</gene>
<comment type="similarity">
    <text evidence="9">Belongs to the polysaccharide monooxygenase AA9 family.</text>
</comment>
<feature type="non-terminal residue" evidence="13">
    <location>
        <position position="1"/>
    </location>
</feature>
<evidence type="ECO:0000256" key="10">
    <source>
        <dbReference type="ARBA" id="ARBA00045077"/>
    </source>
</evidence>
<dbReference type="Proteomes" id="UP000758603">
    <property type="component" value="Unassembled WGS sequence"/>
</dbReference>
<evidence type="ECO:0000313" key="14">
    <source>
        <dbReference type="Proteomes" id="UP000758603"/>
    </source>
</evidence>
<evidence type="ECO:0000256" key="6">
    <source>
        <dbReference type="ARBA" id="ARBA00023157"/>
    </source>
</evidence>
<evidence type="ECO:0000256" key="2">
    <source>
        <dbReference type="ARBA" id="ARBA00004613"/>
    </source>
</evidence>
<dbReference type="AlphaFoldDB" id="A0A9P8UG83"/>
<evidence type="ECO:0000256" key="3">
    <source>
        <dbReference type="ARBA" id="ARBA00022525"/>
    </source>
</evidence>
<dbReference type="Gene3D" id="2.70.50.70">
    <property type="match status" value="1"/>
</dbReference>
<feature type="domain" description="Auxiliary Activity family 9 catalytic" evidence="12">
    <location>
        <begin position="4"/>
        <end position="219"/>
    </location>
</feature>
<keyword evidence="3" id="KW-0964">Secreted</keyword>
<protein>
    <recommendedName>
        <fullName evidence="11">lytic cellulose monooxygenase (C4-dehydrogenating)</fullName>
        <ecNumber evidence="11">1.14.99.56</ecNumber>
    </recommendedName>
</protein>
<evidence type="ECO:0000256" key="1">
    <source>
        <dbReference type="ARBA" id="ARBA00001973"/>
    </source>
</evidence>
<dbReference type="Pfam" id="PF03443">
    <property type="entry name" value="AA9"/>
    <property type="match status" value="1"/>
</dbReference>